<dbReference type="GO" id="GO:0055085">
    <property type="term" value="P:transmembrane transport"/>
    <property type="evidence" value="ECO:0007669"/>
    <property type="project" value="InterPro"/>
</dbReference>
<dbReference type="EMBL" id="JXQW01000093">
    <property type="protein sequence ID" value="KIP91135.1"/>
    <property type="molecule type" value="Genomic_DNA"/>
</dbReference>
<dbReference type="GO" id="GO:0015740">
    <property type="term" value="P:C4-dicarboxylate transport"/>
    <property type="evidence" value="ECO:0007669"/>
    <property type="project" value="TreeGrafter"/>
</dbReference>
<dbReference type="Proteomes" id="UP000032068">
    <property type="component" value="Unassembled WGS sequence"/>
</dbReference>
<feature type="signal peptide" evidence="4">
    <location>
        <begin position="1"/>
        <end position="26"/>
    </location>
</feature>
<evidence type="ECO:0000256" key="2">
    <source>
        <dbReference type="ARBA" id="ARBA00022448"/>
    </source>
</evidence>
<dbReference type="PANTHER" id="PTHR33376">
    <property type="match status" value="1"/>
</dbReference>
<gene>
    <name evidence="5" type="ORF">RU08_22435</name>
</gene>
<evidence type="ECO:0000256" key="4">
    <source>
        <dbReference type="SAM" id="SignalP"/>
    </source>
</evidence>
<evidence type="ECO:0000256" key="1">
    <source>
        <dbReference type="ARBA" id="ARBA00009023"/>
    </source>
</evidence>
<accession>A0A0D0K280</accession>
<dbReference type="PANTHER" id="PTHR33376:SF7">
    <property type="entry name" value="C4-DICARBOXYLATE-BINDING PROTEIN DCTB"/>
    <property type="match status" value="1"/>
</dbReference>
<comment type="caution">
    <text evidence="5">The sequence shown here is derived from an EMBL/GenBank/DDBJ whole genome shotgun (WGS) entry which is preliminary data.</text>
</comment>
<protein>
    <submittedName>
        <fullName evidence="5">C4-dicarboxylate ABC transporter</fullName>
    </submittedName>
</protein>
<dbReference type="NCBIfam" id="TIGR00787">
    <property type="entry name" value="dctP"/>
    <property type="match status" value="1"/>
</dbReference>
<dbReference type="OrthoDB" id="9771186at2"/>
<comment type="similarity">
    <text evidence="1">Belongs to the bacterial solute-binding protein 7 family.</text>
</comment>
<reference evidence="5 6" key="1">
    <citation type="submission" date="2014-12" db="EMBL/GenBank/DDBJ databases">
        <title>16Stimator: statistical estimation of ribosomal gene copy numbers from draft genome assemblies.</title>
        <authorList>
            <person name="Perisin M.A."/>
            <person name="Vetter M."/>
            <person name="Gilbert J.A."/>
            <person name="Bergelson J."/>
        </authorList>
    </citation>
    <scope>NUCLEOTIDE SEQUENCE [LARGE SCALE GENOMIC DNA]</scope>
    <source>
        <strain evidence="5 6">MEJ086</strain>
    </source>
</reference>
<dbReference type="RefSeq" id="WP_042556094.1">
    <property type="nucleotide sequence ID" value="NZ_JXQW01000093.1"/>
</dbReference>
<dbReference type="NCBIfam" id="NF037995">
    <property type="entry name" value="TRAP_S1"/>
    <property type="match status" value="1"/>
</dbReference>
<evidence type="ECO:0000313" key="5">
    <source>
        <dbReference type="EMBL" id="KIP91135.1"/>
    </source>
</evidence>
<dbReference type="GO" id="GO:0030288">
    <property type="term" value="C:outer membrane-bounded periplasmic space"/>
    <property type="evidence" value="ECO:0007669"/>
    <property type="project" value="InterPro"/>
</dbReference>
<evidence type="ECO:0000256" key="3">
    <source>
        <dbReference type="ARBA" id="ARBA00022729"/>
    </source>
</evidence>
<dbReference type="AlphaFoldDB" id="A0A0D0K280"/>
<dbReference type="InterPro" id="IPR018389">
    <property type="entry name" value="DctP_fam"/>
</dbReference>
<keyword evidence="3 4" id="KW-0732">Signal</keyword>
<dbReference type="InterPro" id="IPR004682">
    <property type="entry name" value="TRAP_DctP"/>
</dbReference>
<keyword evidence="2" id="KW-0813">Transport</keyword>
<dbReference type="Pfam" id="PF03480">
    <property type="entry name" value="DctP"/>
    <property type="match status" value="1"/>
</dbReference>
<evidence type="ECO:0000313" key="6">
    <source>
        <dbReference type="Proteomes" id="UP000032068"/>
    </source>
</evidence>
<proteinExistence type="inferred from homology"/>
<dbReference type="InterPro" id="IPR038404">
    <property type="entry name" value="TRAP_DctP_sf"/>
</dbReference>
<dbReference type="PIRSF" id="PIRSF006470">
    <property type="entry name" value="DctB"/>
    <property type="match status" value="1"/>
</dbReference>
<organism evidence="5 6">
    <name type="scientific">Pseudomonas fulva</name>
    <dbReference type="NCBI Taxonomy" id="47880"/>
    <lineage>
        <taxon>Bacteria</taxon>
        <taxon>Pseudomonadati</taxon>
        <taxon>Pseudomonadota</taxon>
        <taxon>Gammaproteobacteria</taxon>
        <taxon>Pseudomonadales</taxon>
        <taxon>Pseudomonadaceae</taxon>
        <taxon>Pseudomonas</taxon>
    </lineage>
</organism>
<feature type="chain" id="PRO_5002231502" evidence="4">
    <location>
        <begin position="27"/>
        <end position="334"/>
    </location>
</feature>
<name>A0A0D0K280_9PSED</name>
<sequence>MSRLLSRSLSCVLLSTAMAFGGAAQAEEIVIKFAHVASDQTPKGQGARMLQKLVKERLAGKARVEVYPNSSLFGDGKEMEALLLGDVQLLAPAPVKLEKYQPRVQIFDLMFLFDNAAASQRFEQSAKGQELLHSLENNGILGLAYWLNGMRQFTANKPLHVPSDARGMKFRVQPSDLQAAQISALRAVPRKMAFAEIYQGLQTGVINASDNPWSNIYSQRHYEVQQYMIESNHAVGNYMLITNAAFWNGLPEDVRGELKTIIDEVTVEVNRQALALNEKDKEQILASGKHELITLSDEERAQWREVMRPIWKDYEGKIGSDLIEAAQAANAAAN</sequence>
<dbReference type="Gene3D" id="3.40.190.170">
    <property type="entry name" value="Bacterial extracellular solute-binding protein, family 7"/>
    <property type="match status" value="1"/>
</dbReference>